<comment type="caution">
    <text evidence="3">The sequence shown here is derived from an EMBL/GenBank/DDBJ whole genome shotgun (WGS) entry which is preliminary data.</text>
</comment>
<keyword evidence="1" id="KW-0812">Transmembrane</keyword>
<gene>
    <name evidence="3" type="ORF">HF521_017068</name>
</gene>
<feature type="transmembrane region" description="Helical" evidence="1">
    <location>
        <begin position="125"/>
        <end position="143"/>
    </location>
</feature>
<organism evidence="3 4">
    <name type="scientific">Silurus meridionalis</name>
    <name type="common">Southern catfish</name>
    <name type="synonym">Silurus soldatovi meridionalis</name>
    <dbReference type="NCBI Taxonomy" id="175797"/>
    <lineage>
        <taxon>Eukaryota</taxon>
        <taxon>Metazoa</taxon>
        <taxon>Chordata</taxon>
        <taxon>Craniata</taxon>
        <taxon>Vertebrata</taxon>
        <taxon>Euteleostomi</taxon>
        <taxon>Actinopterygii</taxon>
        <taxon>Neopterygii</taxon>
        <taxon>Teleostei</taxon>
        <taxon>Ostariophysi</taxon>
        <taxon>Siluriformes</taxon>
        <taxon>Siluridae</taxon>
        <taxon>Silurus</taxon>
    </lineage>
</organism>
<proteinExistence type="predicted"/>
<feature type="signal peptide" evidence="2">
    <location>
        <begin position="1"/>
        <end position="19"/>
    </location>
</feature>
<feature type="transmembrane region" description="Helical" evidence="1">
    <location>
        <begin position="94"/>
        <end position="113"/>
    </location>
</feature>
<evidence type="ECO:0000256" key="2">
    <source>
        <dbReference type="SAM" id="SignalP"/>
    </source>
</evidence>
<accession>A0A8T0BL62</accession>
<evidence type="ECO:0000313" key="4">
    <source>
        <dbReference type="Proteomes" id="UP000606274"/>
    </source>
</evidence>
<feature type="chain" id="PRO_5035736779" description="Transmembrane protein 241" evidence="2">
    <location>
        <begin position="20"/>
        <end position="174"/>
    </location>
</feature>
<dbReference type="EMBL" id="JABFDY010000004">
    <property type="protein sequence ID" value="KAF7708011.1"/>
    <property type="molecule type" value="Genomic_DNA"/>
</dbReference>
<reference evidence="3" key="1">
    <citation type="submission" date="2020-08" db="EMBL/GenBank/DDBJ databases">
        <title>Chromosome-level assembly of Southern catfish (Silurus meridionalis) provides insights into visual adaptation to the nocturnal and benthic lifestyles.</title>
        <authorList>
            <person name="Zhang Y."/>
            <person name="Wang D."/>
            <person name="Peng Z."/>
        </authorList>
    </citation>
    <scope>NUCLEOTIDE SEQUENCE</scope>
    <source>
        <strain evidence="3">SWU-2019-XX</strain>
        <tissue evidence="3">Muscle</tissue>
    </source>
</reference>
<keyword evidence="4" id="KW-1185">Reference proteome</keyword>
<keyword evidence="1" id="KW-1133">Transmembrane helix</keyword>
<protein>
    <recommendedName>
        <fullName evidence="5">Transmembrane protein 241</fullName>
    </recommendedName>
</protein>
<sequence>MRTISSVLILGSAVTLTLQNLQFGPDPYFWAFVHFCCVGSYRVFQKNFKSSHLSELEQQFINYVVSLLLLASAAHPTGDLFDVLEFPFRSSYKFYSGCFASGILGFFLLLAGVKLKTGPSLVHCAVWLFLAKILASGLSIFLFSTEFGLLTWCCIFMNHAAEALNIHANRALER</sequence>
<name>A0A8T0BL62_SILME</name>
<evidence type="ECO:0000256" key="1">
    <source>
        <dbReference type="SAM" id="Phobius"/>
    </source>
</evidence>
<evidence type="ECO:0000313" key="3">
    <source>
        <dbReference type="EMBL" id="KAF7708011.1"/>
    </source>
</evidence>
<evidence type="ECO:0008006" key="5">
    <source>
        <dbReference type="Google" id="ProtNLM"/>
    </source>
</evidence>
<keyword evidence="1" id="KW-0472">Membrane</keyword>
<dbReference type="Proteomes" id="UP000606274">
    <property type="component" value="Unassembled WGS sequence"/>
</dbReference>
<keyword evidence="2" id="KW-0732">Signal</keyword>
<dbReference type="AlphaFoldDB" id="A0A8T0BL62"/>